<dbReference type="Proteomes" id="UP001210528">
    <property type="component" value="Unassembled WGS sequence"/>
</dbReference>
<accession>A0A238XYF7</accession>
<keyword evidence="4" id="KW-1185">Reference proteome</keyword>
<sequence length="56" mass="5723">MSTENAATFDCPECDVSAPSTSVPYDSLGYVVCPVCGYAATPERSSSADRSPSAGD</sequence>
<evidence type="ECO:0000313" key="2">
    <source>
        <dbReference type="EMBL" id="SNR63453.1"/>
    </source>
</evidence>
<dbReference type="GeneID" id="301358335"/>
<evidence type="ECO:0008006" key="5">
    <source>
        <dbReference type="Google" id="ProtNLM"/>
    </source>
</evidence>
<dbReference type="AlphaFoldDB" id="A0A238XYF7"/>
<gene>
    <name evidence="1" type="ORF">PM085_12995</name>
    <name evidence="2" type="ORF">SAMN06266787_10749</name>
</gene>
<reference evidence="2 3" key="1">
    <citation type="submission" date="2017-06" db="EMBL/GenBank/DDBJ databases">
        <authorList>
            <person name="Kim H.J."/>
            <person name="Triplett B.A."/>
        </authorList>
    </citation>
    <scope>NUCLEOTIDE SEQUENCE [LARGE SCALE GENOMIC DNA]</scope>
    <source>
        <strain evidence="2 3">DSM 19316</strain>
    </source>
</reference>
<evidence type="ECO:0000313" key="4">
    <source>
        <dbReference type="Proteomes" id="UP001210528"/>
    </source>
</evidence>
<name>A0A238XYF7_HALEZ</name>
<dbReference type="EMBL" id="FZNK01000007">
    <property type="protein sequence ID" value="SNR63453.1"/>
    <property type="molecule type" value="Genomic_DNA"/>
</dbReference>
<proteinExistence type="predicted"/>
<dbReference type="Proteomes" id="UP000198297">
    <property type="component" value="Unassembled WGS sequence"/>
</dbReference>
<dbReference type="OrthoDB" id="338670at2157"/>
<dbReference type="RefSeq" id="WP_167373102.1">
    <property type="nucleotide sequence ID" value="NZ_CP034940.1"/>
</dbReference>
<evidence type="ECO:0000313" key="3">
    <source>
        <dbReference type="Proteomes" id="UP000198297"/>
    </source>
</evidence>
<evidence type="ECO:0000313" key="1">
    <source>
        <dbReference type="EMBL" id="MDB2293189.1"/>
    </source>
</evidence>
<reference evidence="1 4" key="2">
    <citation type="submission" date="2023-01" db="EMBL/GenBank/DDBJ databases">
        <title>Halorubrum ezzemoulense from Santa Pola, Spain.</title>
        <authorList>
            <person name="Feng Y."/>
            <person name="Louyakis A.S."/>
            <person name="Gogarten J.P."/>
        </authorList>
    </citation>
    <scope>NUCLEOTIDE SEQUENCE [LARGE SCALE GENOMIC DNA]</scope>
    <source>
        <strain evidence="1 4">AMM015</strain>
    </source>
</reference>
<organism evidence="2 3">
    <name type="scientific">Halorubrum ezzemoulense</name>
    <name type="common">Halorubrum chaoviator</name>
    <dbReference type="NCBI Taxonomy" id="337243"/>
    <lineage>
        <taxon>Archaea</taxon>
        <taxon>Methanobacteriati</taxon>
        <taxon>Methanobacteriota</taxon>
        <taxon>Stenosarchaea group</taxon>
        <taxon>Halobacteria</taxon>
        <taxon>Halobacteriales</taxon>
        <taxon>Haloferacaceae</taxon>
        <taxon>Halorubrum</taxon>
    </lineage>
</organism>
<dbReference type="EMBL" id="JAQLUK010000014">
    <property type="protein sequence ID" value="MDB2293189.1"/>
    <property type="molecule type" value="Genomic_DNA"/>
</dbReference>
<protein>
    <recommendedName>
        <fullName evidence="5">Small CPxCG-related zinc finger protein</fullName>
    </recommendedName>
</protein>